<feature type="compositionally biased region" description="Polar residues" evidence="1">
    <location>
        <begin position="1"/>
        <end position="11"/>
    </location>
</feature>
<keyword evidence="3" id="KW-1185">Reference proteome</keyword>
<dbReference type="InterPro" id="IPR013320">
    <property type="entry name" value="ConA-like_dom_sf"/>
</dbReference>
<organism evidence="2 3">
    <name type="scientific">Thalassiosira oceanica</name>
    <name type="common">Marine diatom</name>
    <dbReference type="NCBI Taxonomy" id="159749"/>
    <lineage>
        <taxon>Eukaryota</taxon>
        <taxon>Sar</taxon>
        <taxon>Stramenopiles</taxon>
        <taxon>Ochrophyta</taxon>
        <taxon>Bacillariophyta</taxon>
        <taxon>Coscinodiscophyceae</taxon>
        <taxon>Thalassiosirophycidae</taxon>
        <taxon>Thalassiosirales</taxon>
        <taxon>Thalassiosiraceae</taxon>
        <taxon>Thalassiosira</taxon>
    </lineage>
</organism>
<feature type="region of interest" description="Disordered" evidence="1">
    <location>
        <begin position="25"/>
        <end position="54"/>
    </location>
</feature>
<dbReference type="CDD" id="cd11709">
    <property type="entry name" value="SPRY"/>
    <property type="match status" value="1"/>
</dbReference>
<accession>K0RU91</accession>
<name>K0RU91_THAOC</name>
<dbReference type="OrthoDB" id="2967263at2759"/>
<dbReference type="Gene3D" id="2.60.120.920">
    <property type="match status" value="1"/>
</dbReference>
<reference evidence="2 3" key="1">
    <citation type="journal article" date="2012" name="Genome Biol.">
        <title>Genome and low-iron response of an oceanic diatom adapted to chronic iron limitation.</title>
        <authorList>
            <person name="Lommer M."/>
            <person name="Specht M."/>
            <person name="Roy A.S."/>
            <person name="Kraemer L."/>
            <person name="Andreson R."/>
            <person name="Gutowska M.A."/>
            <person name="Wolf J."/>
            <person name="Bergner S.V."/>
            <person name="Schilhabel M.B."/>
            <person name="Klostermeier U.C."/>
            <person name="Beiko R.G."/>
            <person name="Rosenstiel P."/>
            <person name="Hippler M."/>
            <person name="Laroche J."/>
        </authorList>
    </citation>
    <scope>NUCLEOTIDE SEQUENCE [LARGE SCALE GENOMIC DNA]</scope>
    <source>
        <strain evidence="2 3">CCMP1005</strain>
    </source>
</reference>
<protein>
    <recommendedName>
        <fullName evidence="4">B30.2/SPRY domain-containing protein</fullName>
    </recommendedName>
</protein>
<gene>
    <name evidence="2" type="ORF">THAOC_24209</name>
</gene>
<proteinExistence type="predicted"/>
<dbReference type="InterPro" id="IPR043136">
    <property type="entry name" value="B30.2/SPRY_sf"/>
</dbReference>
<evidence type="ECO:0008006" key="4">
    <source>
        <dbReference type="Google" id="ProtNLM"/>
    </source>
</evidence>
<dbReference type="eggNOG" id="ENOG502RZ2E">
    <property type="taxonomic scope" value="Eukaryota"/>
</dbReference>
<dbReference type="Proteomes" id="UP000266841">
    <property type="component" value="Unassembled WGS sequence"/>
</dbReference>
<comment type="caution">
    <text evidence="2">The sequence shown here is derived from an EMBL/GenBank/DDBJ whole genome shotgun (WGS) entry which is preliminary data.</text>
</comment>
<evidence type="ECO:0000313" key="3">
    <source>
        <dbReference type="Proteomes" id="UP000266841"/>
    </source>
</evidence>
<evidence type="ECO:0000256" key="1">
    <source>
        <dbReference type="SAM" id="MobiDB-lite"/>
    </source>
</evidence>
<dbReference type="AlphaFoldDB" id="K0RU91"/>
<dbReference type="SUPFAM" id="SSF49899">
    <property type="entry name" value="Concanavalin A-like lectins/glucanases"/>
    <property type="match status" value="1"/>
</dbReference>
<feature type="region of interest" description="Disordered" evidence="1">
    <location>
        <begin position="1"/>
        <end position="20"/>
    </location>
</feature>
<evidence type="ECO:0000313" key="2">
    <source>
        <dbReference type="EMBL" id="EJK55984.1"/>
    </source>
</evidence>
<sequence>MGNLLASSARMTSDDRAKDDVAIAETTQQRGRMEKPHWTGQPSGDDCSHEHGQPPNEVLHVAVAATVDLSRIDTSILTEISSFLGTARELLNLALTCKSFGQPTPATVLNWSLVEEVARQAVCSRATVAEMSCLPQHVIGTTTWLSILHRHEHLLTFDVLLGRYIEYLNGDKTAVCATGDYDGDVSVAVARSYIMRSGPHYVEFLITGTATNIGIGIVRPMPGLDAGAYDEEFDFFDDRFYPDFLAQRSADWVNDNAHACSFASGCGLMSWINWYERELGQSWEGMEACQLGDTVGMLLDLDEGTLSVYRNNRRLGVMKGGLSGAYCWYVDVSPGDAVEIRRVTNLPTALQS</sequence>
<dbReference type="EMBL" id="AGNL01032710">
    <property type="protein sequence ID" value="EJK55984.1"/>
    <property type="molecule type" value="Genomic_DNA"/>
</dbReference>